<keyword evidence="2" id="KW-0812">Transmembrane</keyword>
<dbReference type="EMBL" id="BMQB01000002">
    <property type="protein sequence ID" value="GGJ85194.1"/>
    <property type="molecule type" value="Genomic_DNA"/>
</dbReference>
<keyword evidence="2" id="KW-0472">Membrane</keyword>
<evidence type="ECO:0000313" key="3">
    <source>
        <dbReference type="EMBL" id="GGJ85194.1"/>
    </source>
</evidence>
<feature type="transmembrane region" description="Helical" evidence="2">
    <location>
        <begin position="191"/>
        <end position="212"/>
    </location>
</feature>
<keyword evidence="2" id="KW-1133">Transmembrane helix</keyword>
<reference evidence="3" key="2">
    <citation type="submission" date="2020-09" db="EMBL/GenBank/DDBJ databases">
        <authorList>
            <person name="Sun Q."/>
            <person name="Ohkuma M."/>
        </authorList>
    </citation>
    <scope>NUCLEOTIDE SEQUENCE</scope>
    <source>
        <strain evidence="3">JCM 3090</strain>
    </source>
</reference>
<accession>A0A8J3B4N2</accession>
<dbReference type="Proteomes" id="UP000649739">
    <property type="component" value="Unassembled WGS sequence"/>
</dbReference>
<dbReference type="RefSeq" id="WP_189169162.1">
    <property type="nucleotide sequence ID" value="NZ_BMQB01000002.1"/>
</dbReference>
<evidence type="ECO:0000256" key="2">
    <source>
        <dbReference type="SAM" id="Phobius"/>
    </source>
</evidence>
<reference evidence="3" key="1">
    <citation type="journal article" date="2014" name="Int. J. Syst. Evol. Microbiol.">
        <title>Complete genome sequence of Corynebacterium casei LMG S-19264T (=DSM 44701T), isolated from a smear-ripened cheese.</title>
        <authorList>
            <consortium name="US DOE Joint Genome Institute (JGI-PGF)"/>
            <person name="Walter F."/>
            <person name="Albersmeier A."/>
            <person name="Kalinowski J."/>
            <person name="Ruckert C."/>
        </authorList>
    </citation>
    <scope>NUCLEOTIDE SEQUENCE</scope>
    <source>
        <strain evidence="3">JCM 3090</strain>
    </source>
</reference>
<feature type="compositionally biased region" description="Basic and acidic residues" evidence="1">
    <location>
        <begin position="123"/>
        <end position="143"/>
    </location>
</feature>
<dbReference type="AlphaFoldDB" id="A0A8J3B4N2"/>
<evidence type="ECO:0008006" key="5">
    <source>
        <dbReference type="Google" id="ProtNLM"/>
    </source>
</evidence>
<sequence>MAAGEARHGRRDNGLIATAYTAAADVDPRLGERVLDLLAAAGIAAYLQSPRADDPTVPAGRPPADRLYVDHARVAAAHDRLRAFAGEPTNEATVQTPGDGASRAEIDAAFADIVAGYHLSADTPHDPRPVRPIEEEPPPRSRIDLGPYSREPQEPTLLDAFDTFGAGLPDEDADERYVPPPPPPLPRVSKYTVAAVAAIVVGFVLFLAPNVLPVVDDLITTVIGVGLLLLGAGTLISRLRAGTDDDPRDPDDGAVV</sequence>
<protein>
    <recommendedName>
        <fullName evidence="5">DUF308 domain-containing protein</fullName>
    </recommendedName>
</protein>
<organism evidence="3 4">
    <name type="scientific">Pilimelia anulata</name>
    <dbReference type="NCBI Taxonomy" id="53371"/>
    <lineage>
        <taxon>Bacteria</taxon>
        <taxon>Bacillati</taxon>
        <taxon>Actinomycetota</taxon>
        <taxon>Actinomycetes</taxon>
        <taxon>Micromonosporales</taxon>
        <taxon>Micromonosporaceae</taxon>
        <taxon>Pilimelia</taxon>
    </lineage>
</organism>
<evidence type="ECO:0000256" key="1">
    <source>
        <dbReference type="SAM" id="MobiDB-lite"/>
    </source>
</evidence>
<feature type="transmembrane region" description="Helical" evidence="2">
    <location>
        <begin position="218"/>
        <end position="236"/>
    </location>
</feature>
<name>A0A8J3B4N2_9ACTN</name>
<feature type="region of interest" description="Disordered" evidence="1">
    <location>
        <begin position="120"/>
        <end position="154"/>
    </location>
</feature>
<evidence type="ECO:0000313" key="4">
    <source>
        <dbReference type="Proteomes" id="UP000649739"/>
    </source>
</evidence>
<proteinExistence type="predicted"/>
<comment type="caution">
    <text evidence="3">The sequence shown here is derived from an EMBL/GenBank/DDBJ whole genome shotgun (WGS) entry which is preliminary data.</text>
</comment>
<gene>
    <name evidence="3" type="ORF">GCM10010123_13600</name>
</gene>
<keyword evidence="4" id="KW-1185">Reference proteome</keyword>